<proteinExistence type="predicted"/>
<evidence type="ECO:0000313" key="2">
    <source>
        <dbReference type="EMBL" id="ONM20769.1"/>
    </source>
</evidence>
<sequence>MDSWLQQTLERGERALCLSIRLNLNDWHKGMVQGSFGSSADELKSTESRRYKAVMESEEDKGREEEPQRLRRYSFRRHRSGRGGVGGGGAVHGAGGRGAAGRRGRPCGGAAAAAPHVVRGGAGGLAMLRAYPFRVPARGVLPLAYVARAQGAPLGDAGSAAMEAALRDGVVPFRVDGEAQTRWKVTGIIGVDQWTRLACQLCLFWPNSTVLPFRCISKSKLLFF</sequence>
<gene>
    <name evidence="2" type="ORF">ZEAMMB73_Zm00001d005296</name>
</gene>
<accession>A0A1D6ELK3</accession>
<protein>
    <submittedName>
        <fullName evidence="2">Late embryogenesis abundant protein</fullName>
    </submittedName>
</protein>
<dbReference type="EMBL" id="CM007648">
    <property type="protein sequence ID" value="ONM20769.1"/>
    <property type="molecule type" value="Genomic_DNA"/>
</dbReference>
<organism evidence="2">
    <name type="scientific">Zea mays</name>
    <name type="common">Maize</name>
    <dbReference type="NCBI Taxonomy" id="4577"/>
    <lineage>
        <taxon>Eukaryota</taxon>
        <taxon>Viridiplantae</taxon>
        <taxon>Streptophyta</taxon>
        <taxon>Embryophyta</taxon>
        <taxon>Tracheophyta</taxon>
        <taxon>Spermatophyta</taxon>
        <taxon>Magnoliopsida</taxon>
        <taxon>Liliopsida</taxon>
        <taxon>Poales</taxon>
        <taxon>Poaceae</taxon>
        <taxon>PACMAD clade</taxon>
        <taxon>Panicoideae</taxon>
        <taxon>Andropogonodae</taxon>
        <taxon>Andropogoneae</taxon>
        <taxon>Tripsacinae</taxon>
        <taxon>Zea</taxon>
    </lineage>
</organism>
<feature type="compositionally biased region" description="Gly residues" evidence="1">
    <location>
        <begin position="82"/>
        <end position="99"/>
    </location>
</feature>
<dbReference type="InParanoid" id="A0A1D6ELK3"/>
<evidence type="ECO:0000256" key="1">
    <source>
        <dbReference type="SAM" id="MobiDB-lite"/>
    </source>
</evidence>
<dbReference type="ExpressionAtlas" id="A0A1D6ELK3">
    <property type="expression patterns" value="baseline"/>
</dbReference>
<dbReference type="AlphaFoldDB" id="A0A1D6ELK3"/>
<reference evidence="2" key="1">
    <citation type="submission" date="2015-12" db="EMBL/GenBank/DDBJ databases">
        <title>Update maize B73 reference genome by single molecule sequencing technologies.</title>
        <authorList>
            <consortium name="Maize Genome Sequencing Project"/>
            <person name="Ware D."/>
        </authorList>
    </citation>
    <scope>NUCLEOTIDE SEQUENCE [LARGE SCALE GENOMIC DNA]</scope>
    <source>
        <tissue evidence="2">Seedling</tissue>
    </source>
</reference>
<name>A0A1D6ELK3_MAIZE</name>
<feature type="region of interest" description="Disordered" evidence="1">
    <location>
        <begin position="78"/>
        <end position="105"/>
    </location>
</feature>